<accession>A0A3M8DN94</accession>
<feature type="transmembrane region" description="Helical" evidence="6">
    <location>
        <begin position="37"/>
        <end position="54"/>
    </location>
</feature>
<name>A0A3M8DN94_9BACL</name>
<keyword evidence="3 6" id="KW-0812">Transmembrane</keyword>
<evidence type="ECO:0000256" key="3">
    <source>
        <dbReference type="ARBA" id="ARBA00022692"/>
    </source>
</evidence>
<feature type="transmembrane region" description="Helical" evidence="6">
    <location>
        <begin position="12"/>
        <end position="31"/>
    </location>
</feature>
<dbReference type="Pfam" id="PF01594">
    <property type="entry name" value="AI-2E_transport"/>
    <property type="match status" value="1"/>
</dbReference>
<dbReference type="EMBL" id="RHHQ01000008">
    <property type="protein sequence ID" value="RNB89553.1"/>
    <property type="molecule type" value="Genomic_DNA"/>
</dbReference>
<dbReference type="AlphaFoldDB" id="A0A3M8DN94"/>
<keyword evidence="4 6" id="KW-1133">Transmembrane helix</keyword>
<proteinExistence type="inferred from homology"/>
<evidence type="ECO:0000256" key="1">
    <source>
        <dbReference type="ARBA" id="ARBA00004141"/>
    </source>
</evidence>
<dbReference type="PANTHER" id="PTHR21716:SF68">
    <property type="entry name" value="TRANSPORT PROTEIN YTVI-RELATED"/>
    <property type="match status" value="1"/>
</dbReference>
<organism evidence="7 8">
    <name type="scientific">Brevibacillus fluminis</name>
    <dbReference type="NCBI Taxonomy" id="511487"/>
    <lineage>
        <taxon>Bacteria</taxon>
        <taxon>Bacillati</taxon>
        <taxon>Bacillota</taxon>
        <taxon>Bacilli</taxon>
        <taxon>Bacillales</taxon>
        <taxon>Paenibacillaceae</taxon>
        <taxon>Brevibacillus</taxon>
    </lineage>
</organism>
<feature type="transmembrane region" description="Helical" evidence="6">
    <location>
        <begin position="333"/>
        <end position="359"/>
    </location>
</feature>
<dbReference type="RefSeq" id="WP_122917809.1">
    <property type="nucleotide sequence ID" value="NZ_RHHQ01000008.1"/>
</dbReference>
<comment type="similarity">
    <text evidence="2">Belongs to the autoinducer-2 exporter (AI-2E) (TC 2.A.86) family.</text>
</comment>
<dbReference type="GO" id="GO:0055085">
    <property type="term" value="P:transmembrane transport"/>
    <property type="evidence" value="ECO:0007669"/>
    <property type="project" value="TreeGrafter"/>
</dbReference>
<keyword evidence="5 6" id="KW-0472">Membrane</keyword>
<dbReference type="PANTHER" id="PTHR21716">
    <property type="entry name" value="TRANSMEMBRANE PROTEIN"/>
    <property type="match status" value="1"/>
</dbReference>
<dbReference type="NCBIfam" id="TIGR02872">
    <property type="entry name" value="spore_ytvI"/>
    <property type="match status" value="1"/>
</dbReference>
<evidence type="ECO:0000256" key="6">
    <source>
        <dbReference type="SAM" id="Phobius"/>
    </source>
</evidence>
<comment type="caution">
    <text evidence="7">The sequence shown here is derived from an EMBL/GenBank/DDBJ whole genome shotgun (WGS) entry which is preliminary data.</text>
</comment>
<feature type="transmembrane region" description="Helical" evidence="6">
    <location>
        <begin position="296"/>
        <end position="313"/>
    </location>
</feature>
<gene>
    <name evidence="7" type="primary">ytvI</name>
    <name evidence="7" type="ORF">EDM56_10195</name>
</gene>
<evidence type="ECO:0000256" key="5">
    <source>
        <dbReference type="ARBA" id="ARBA00023136"/>
    </source>
</evidence>
<keyword evidence="8" id="KW-1185">Reference proteome</keyword>
<evidence type="ECO:0000313" key="7">
    <source>
        <dbReference type="EMBL" id="RNB89553.1"/>
    </source>
</evidence>
<feature type="transmembrane region" description="Helical" evidence="6">
    <location>
        <begin position="173"/>
        <end position="194"/>
    </location>
</feature>
<evidence type="ECO:0000256" key="2">
    <source>
        <dbReference type="ARBA" id="ARBA00009773"/>
    </source>
</evidence>
<feature type="transmembrane region" description="Helical" evidence="6">
    <location>
        <begin position="66"/>
        <end position="93"/>
    </location>
</feature>
<evidence type="ECO:0000313" key="8">
    <source>
        <dbReference type="Proteomes" id="UP000271031"/>
    </source>
</evidence>
<dbReference type="GO" id="GO:0016020">
    <property type="term" value="C:membrane"/>
    <property type="evidence" value="ECO:0007669"/>
    <property type="project" value="UniProtKB-SubCell"/>
</dbReference>
<reference evidence="7 8" key="1">
    <citation type="submission" date="2018-10" db="EMBL/GenBank/DDBJ databases">
        <title>Phylogenomics of Brevibacillus.</title>
        <authorList>
            <person name="Dunlap C."/>
        </authorList>
    </citation>
    <scope>NUCLEOTIDE SEQUENCE [LARGE SCALE GENOMIC DNA]</scope>
    <source>
        <strain evidence="7 8">JCM 15716</strain>
    </source>
</reference>
<dbReference type="InterPro" id="IPR002549">
    <property type="entry name" value="AI-2E-like"/>
</dbReference>
<feature type="transmembrane region" description="Helical" evidence="6">
    <location>
        <begin position="270"/>
        <end position="289"/>
    </location>
</feature>
<dbReference type="Proteomes" id="UP000271031">
    <property type="component" value="Unassembled WGS sequence"/>
</dbReference>
<evidence type="ECO:0000256" key="4">
    <source>
        <dbReference type="ARBA" id="ARBA00022989"/>
    </source>
</evidence>
<protein>
    <submittedName>
        <fullName evidence="7">Sporulation integral membrane protein YtvI</fullName>
    </submittedName>
</protein>
<feature type="transmembrane region" description="Helical" evidence="6">
    <location>
        <begin position="236"/>
        <end position="258"/>
    </location>
</feature>
<comment type="subcellular location">
    <subcellularLocation>
        <location evidence="1">Membrane</location>
        <topology evidence="1">Multi-pass membrane protein</topology>
    </subcellularLocation>
</comment>
<sequence length="374" mass="41602">MNIHNWQVRLFQIIRFLWVVLLVYVGVKVVLFATPLLYPFLISILIALAINPLVNLLSNRAKFPRWLGVIIALILLLAIVVGAVTLVVTFTVIEIGNLTAKLPHTLNELSGYVQSFITQETLNGIYNRIQFMYAQLDPSYQETVKDTIGKTVSSISQGSKQFALNFLDAVKTLLLSLPNLATVFVISLMGAFFISKDFYLWRNRFRRILPQRVNSRMDTVILDLRNALVGFIKAQITLVAITAVIVIIGLLIMGVPYAVTIGLLTGVVDLLPYLGTGTIFVPWIVYMFFKGNYSLVIGLSILYAVVLIVRQIIEPKVVAENVGLDPLLTLVALFIGYSLFGFLGLIVGPVSLVLINALFKACVHKDVWLYIKGT</sequence>
<dbReference type="OrthoDB" id="9774361at2"/>
<dbReference type="InterPro" id="IPR014227">
    <property type="entry name" value="YtvI-like"/>
</dbReference>